<dbReference type="PRINTS" id="PR00394">
    <property type="entry name" value="RHSPROTEIN"/>
</dbReference>
<dbReference type="EMBL" id="CP021694">
    <property type="protein sequence ID" value="ARX35444.1"/>
    <property type="molecule type" value="Genomic_DNA"/>
</dbReference>
<evidence type="ECO:0000259" key="3">
    <source>
        <dbReference type="Pfam" id="PF03527"/>
    </source>
</evidence>
<dbReference type="Pfam" id="PF25023">
    <property type="entry name" value="TEN_YD-shell"/>
    <property type="match status" value="1"/>
</dbReference>
<dbReference type="RefSeq" id="WP_087726639.1">
    <property type="nucleotide sequence ID" value="NZ_CP021694.1"/>
</dbReference>
<feature type="domain" description="RHS protein conserved region" evidence="3">
    <location>
        <begin position="1336"/>
        <end position="1371"/>
    </location>
</feature>
<dbReference type="PANTHER" id="PTHR32305">
    <property type="match status" value="1"/>
</dbReference>
<dbReference type="InterPro" id="IPR022385">
    <property type="entry name" value="Rhs_assc_core"/>
</dbReference>
<organism evidence="6 7">
    <name type="scientific">Proteus mirabilis</name>
    <dbReference type="NCBI Taxonomy" id="584"/>
    <lineage>
        <taxon>Bacteria</taxon>
        <taxon>Pseudomonadati</taxon>
        <taxon>Pseudomonadota</taxon>
        <taxon>Gammaproteobacteria</taxon>
        <taxon>Enterobacterales</taxon>
        <taxon>Morganellaceae</taxon>
        <taxon>Proteus</taxon>
    </lineage>
</organism>
<dbReference type="InterPro" id="IPR056823">
    <property type="entry name" value="TEN-like_YD-shell"/>
</dbReference>
<dbReference type="InterPro" id="IPR050708">
    <property type="entry name" value="T6SS_VgrG/RHS"/>
</dbReference>
<evidence type="ECO:0000256" key="1">
    <source>
        <dbReference type="ARBA" id="ARBA00009455"/>
    </source>
</evidence>
<dbReference type="Pfam" id="PF03527">
    <property type="entry name" value="RHS"/>
    <property type="match status" value="1"/>
</dbReference>
<dbReference type="PANTHER" id="PTHR32305:SF15">
    <property type="entry name" value="PROTEIN RHSA-RELATED"/>
    <property type="match status" value="1"/>
</dbReference>
<dbReference type="Gene3D" id="2.180.10.10">
    <property type="entry name" value="RHS repeat-associated core"/>
    <property type="match status" value="2"/>
</dbReference>
<evidence type="ECO:0000313" key="6">
    <source>
        <dbReference type="EMBL" id="ARX35444.1"/>
    </source>
</evidence>
<feature type="domain" description="Teneurin-like YD-shell" evidence="5">
    <location>
        <begin position="618"/>
        <end position="746"/>
    </location>
</feature>
<dbReference type="InterPro" id="IPR001826">
    <property type="entry name" value="RHS"/>
</dbReference>
<gene>
    <name evidence="6" type="ORF">AM402_15215</name>
</gene>
<evidence type="ECO:0000313" key="7">
    <source>
        <dbReference type="Proteomes" id="UP000195540"/>
    </source>
</evidence>
<accession>A0AAN1EW23</accession>
<comment type="similarity">
    <text evidence="1">Belongs to the RHS family.</text>
</comment>
<protein>
    <submittedName>
        <fullName evidence="6">Type IV secretion protein Rhs</fullName>
    </submittedName>
</protein>
<dbReference type="InterPro" id="IPR006530">
    <property type="entry name" value="YD"/>
</dbReference>
<evidence type="ECO:0000256" key="2">
    <source>
        <dbReference type="ARBA" id="ARBA00022737"/>
    </source>
</evidence>
<evidence type="ECO:0000259" key="5">
    <source>
        <dbReference type="Pfam" id="PF25023"/>
    </source>
</evidence>
<dbReference type="Pfam" id="PF05593">
    <property type="entry name" value="RHS_repeat"/>
    <property type="match status" value="4"/>
</dbReference>
<reference evidence="6 7" key="1">
    <citation type="submission" date="2017-05" db="EMBL/GenBank/DDBJ databases">
        <title>Whole genome sequencing of Proteus mirabilis AR_0155.</title>
        <authorList>
            <person name="Conlan S."/>
            <person name="Thomas P.J."/>
            <person name="Mullikin J."/>
            <person name="Frank K.M."/>
            <person name="Segre J.A."/>
        </authorList>
    </citation>
    <scope>NUCLEOTIDE SEQUENCE [LARGE SCALE GENOMIC DNA]</scope>
    <source>
        <strain evidence="6 7">AR_0155</strain>
    </source>
</reference>
<dbReference type="NCBIfam" id="TIGR03696">
    <property type="entry name" value="Rhs_assc_core"/>
    <property type="match status" value="1"/>
</dbReference>
<evidence type="ECO:0000259" key="4">
    <source>
        <dbReference type="Pfam" id="PF20148"/>
    </source>
</evidence>
<dbReference type="Gene3D" id="2.60.200.60">
    <property type="match status" value="1"/>
</dbReference>
<dbReference type="Proteomes" id="UP000195540">
    <property type="component" value="Chromosome"/>
</dbReference>
<feature type="domain" description="DUF6531" evidence="4">
    <location>
        <begin position="352"/>
        <end position="432"/>
    </location>
</feature>
<proteinExistence type="inferred from homology"/>
<dbReference type="Pfam" id="PF20148">
    <property type="entry name" value="DUF6531"/>
    <property type="match status" value="1"/>
</dbReference>
<dbReference type="InterPro" id="IPR045351">
    <property type="entry name" value="DUF6531"/>
</dbReference>
<dbReference type="Pfam" id="PF14412">
    <property type="entry name" value="AHH"/>
    <property type="match status" value="1"/>
</dbReference>
<dbReference type="InterPro" id="IPR031325">
    <property type="entry name" value="RHS_repeat"/>
</dbReference>
<keyword evidence="2" id="KW-0677">Repeat</keyword>
<name>A0AAN1EW23_PROMI</name>
<dbReference type="NCBIfam" id="TIGR01643">
    <property type="entry name" value="YD_repeat_2x"/>
    <property type="match status" value="6"/>
</dbReference>
<dbReference type="InterPro" id="IPR032871">
    <property type="entry name" value="AHH_dom_containing"/>
</dbReference>
<sequence length="1566" mass="176144">MGNEFFAAKQGDKLMHSSIFADIVCGVVKGAVYAAIGTAAVALTIGTGGMATAAGAAIFAGAGLAAGFTIGGLIDDAADWVADGIDSLFGLSNPDGEIDTGSKNVRVKGKGAARAAGKLPSPVLLASIAADNTPPKEEKGTEIALRVLKNTAMMATGAFSLLAGKVLGSQTNNAAPIALDPSEFPEYPSPEQGFFDSILSPVKAAKHPNAEPMPLDTITCDKWHCASAPYFLAEGSKKVQINSQPACRNGDRSTCEAKISDTQEKGIVRIGGGSVVVRDIMSGRNPFAEMFGEILGGLAVGAASTLFRRGGLKAIKQCLNSVGCTLVSEIASTAVGSMVVASVTQAFNSVRHPVHAATGAKVLNGEDDTDFIIDGVYPLVWSRIYQSRNTGENRLGRGWAMPFDVFLTIDDTGKGLENENIYYHDMSGRRLALGKIALGQKVFYQDEGFTVYRTTNNLFLVESAEGDYQFFEANPHKINTLRLMKSADRHNNALHYRYANDGELVQIHDDAYLTDIRLHYDEITQRLQSVTRHQGQEEKTLVTYTYDAQQRLVQVTNADKRVTRRFGWDDESGLMAMHQYATGVSSHYRWQRFDAFTIEDNEPEWRVVEHWLKDGKRCLEHTELTYDLAQRTLTTVETGGETTFRRWNEQQQIIEYTNALNETWWFEWDTSRLLTKAIAPDGSEWGYTYDERGNLTQSTDPEQQSTCYDWDKDFAFPTAQTLPNGAAWHWEYNEHGDIRRVIDPLGHITRLAWDDQGLCLGQVDAKGNETNYRYNARGQLIEQRDCSGYPTTLTYDDWGQLRSLTNAQNETTTYTFSEAGLLLTECLPDGTENRYDYDATGQLVGITDAGERHILLRRNRRGQVIARRDPAGHWLHFHYDTFGRMQALENEQGEQYRFGYDALHRLTDEHDLIGQQKHYQYDVMGNVTQIKTTPGPCVDTPMPLSPQVTTFGYDKVGRLLFRENADYRTEYLYQPLSVTLRRVPMAIWHEAERTGTTARVEYQDALTFTYDKVGQLVREASARGDYQHHYDVLGNITRTELPHQRAFEYLYYGSGHLQQTQWRDNAQLTVLAEYQRDRLHRETLRTSGALDNETGYDCRGRITHQVARQMNASQFVTPVIDRRYRWDKRNQLIERSVSYGQTGEVFTAGHWYYHNYQYDPLGQLTAHLGSVQTEHFLYDAAANLLTRPHTEAPHNQVQGSDKYDYRYDGFGRMVSRYEKGSSSGQRYHYDSDHRIIAVDIDQGPLGYQRAEYRYDILGRRIEKRLWKASAIANTVTYHQHEPDEVYSFGWVGMRLVSEHSSAAPHTTVYHAYNDQSYTPLARIECTDNPLNPQRAIYYTHSSLSGLPEALTNSEGEIVWQGQYSAWGYLQRQTRPTSTFNREQNLRFQGQYFDKETGLHYNTFRYYAPDLGRFTQQDPIGLAGGINLYAYAPNALTWVDPWGHCAVKLSKNMVADGTPRPANTAAHHIVGDTSKGAQPARDILKKHGIDVDDARNGVFLPNRNNVDEALSGIKHNGRHPDKYIDAVNRRIIKADDVGGKQGVLDELSKINDILSSARRDASWYTIL</sequence>